<evidence type="ECO:0000256" key="3">
    <source>
        <dbReference type="ARBA" id="ARBA00022573"/>
    </source>
</evidence>
<evidence type="ECO:0000256" key="15">
    <source>
        <dbReference type="HAMAP-Rule" id="MF_01646"/>
    </source>
</evidence>
<evidence type="ECO:0000259" key="19">
    <source>
        <dbReference type="Pfam" id="PF10414"/>
    </source>
</evidence>
<dbReference type="Gene3D" id="3.30.160.110">
    <property type="entry name" value="Siroheme synthase, domain 2"/>
    <property type="match status" value="1"/>
</dbReference>
<dbReference type="NCBIfam" id="NF004790">
    <property type="entry name" value="PRK06136.1"/>
    <property type="match status" value="1"/>
</dbReference>
<evidence type="ECO:0000256" key="8">
    <source>
        <dbReference type="ARBA" id="ARBA00023027"/>
    </source>
</evidence>
<proteinExistence type="inferred from homology"/>
<dbReference type="SUPFAM" id="SSF53790">
    <property type="entry name" value="Tetrapyrrole methylase"/>
    <property type="match status" value="1"/>
</dbReference>
<keyword evidence="8 15" id="KW-0520">NAD</keyword>
<evidence type="ECO:0000256" key="13">
    <source>
        <dbReference type="ARBA" id="ARBA00047561"/>
    </source>
</evidence>
<evidence type="ECO:0000256" key="4">
    <source>
        <dbReference type="ARBA" id="ARBA00022603"/>
    </source>
</evidence>
<dbReference type="CDD" id="cd11642">
    <property type="entry name" value="SUMT"/>
    <property type="match status" value="1"/>
</dbReference>
<comment type="pathway">
    <text evidence="15">Porphyrin-containing compound metabolism; siroheme biosynthesis; siroheme from sirohydrochlorin: step 1/1.</text>
</comment>
<feature type="binding site" evidence="15">
    <location>
        <position position="264"/>
    </location>
    <ligand>
        <name>S-adenosyl-L-methionine</name>
        <dbReference type="ChEBI" id="CHEBI:59789"/>
    </ligand>
</feature>
<comment type="similarity">
    <text evidence="15">In the N-terminal section; belongs to the precorrin-2 dehydrogenase / sirohydrochlorin ferrochelatase family.</text>
</comment>
<dbReference type="SUPFAM" id="SSF75615">
    <property type="entry name" value="Siroheme synthase middle domains-like"/>
    <property type="match status" value="1"/>
</dbReference>
<dbReference type="InterPro" id="IPR006366">
    <property type="entry name" value="CobA/CysG_C"/>
</dbReference>
<dbReference type="InterPro" id="IPR019478">
    <property type="entry name" value="Sirohaem_synthase_dimer_dom"/>
</dbReference>
<dbReference type="Pfam" id="PF13241">
    <property type="entry name" value="NAD_binding_7"/>
    <property type="match status" value="1"/>
</dbReference>
<dbReference type="Proteomes" id="UP000183339">
    <property type="component" value="Unassembled WGS sequence"/>
</dbReference>
<dbReference type="UniPathway" id="UPA00148">
    <property type="reaction ID" value="UER00211"/>
</dbReference>
<feature type="binding site" evidence="15">
    <location>
        <begin position="370"/>
        <end position="371"/>
    </location>
    <ligand>
        <name>S-adenosyl-L-methionine</name>
        <dbReference type="ChEBI" id="CHEBI:59789"/>
    </ligand>
</feature>
<evidence type="ECO:0000256" key="16">
    <source>
        <dbReference type="PIRSR" id="PIRSR036426-1"/>
    </source>
</evidence>
<comment type="pathway">
    <text evidence="12 15">Porphyrin-containing compound metabolism; siroheme biosynthesis; precorrin-2 from uroporphyrinogen III: step 1/1.</text>
</comment>
<evidence type="ECO:0000256" key="12">
    <source>
        <dbReference type="ARBA" id="ARBA00025705"/>
    </source>
</evidence>
<dbReference type="Pfam" id="PF14824">
    <property type="entry name" value="Sirohm_synth_M"/>
    <property type="match status" value="1"/>
</dbReference>
<dbReference type="InterPro" id="IPR036291">
    <property type="entry name" value="NAD(P)-bd_dom_sf"/>
</dbReference>
<evidence type="ECO:0000256" key="17">
    <source>
        <dbReference type="RuleBase" id="RU003960"/>
    </source>
</evidence>
<comment type="catalytic activity">
    <reaction evidence="13 15">
        <text>precorrin-2 + NAD(+) = sirohydrochlorin + NADH + 2 H(+)</text>
        <dbReference type="Rhea" id="RHEA:15613"/>
        <dbReference type="ChEBI" id="CHEBI:15378"/>
        <dbReference type="ChEBI" id="CHEBI:57540"/>
        <dbReference type="ChEBI" id="CHEBI:57945"/>
        <dbReference type="ChEBI" id="CHEBI:58351"/>
        <dbReference type="ChEBI" id="CHEBI:58827"/>
        <dbReference type="EC" id="1.3.1.76"/>
    </reaction>
</comment>
<reference evidence="21 22" key="1">
    <citation type="submission" date="2016-10" db="EMBL/GenBank/DDBJ databases">
        <authorList>
            <person name="de Groot N.N."/>
        </authorList>
    </citation>
    <scope>NUCLEOTIDE SEQUENCE [LARGE SCALE GENOMIC DNA]</scope>
    <source>
        <strain evidence="21 22">Nl7</strain>
    </source>
</reference>
<dbReference type="FunFam" id="3.30.160.110:FF:000001">
    <property type="entry name" value="Siroheme synthase"/>
    <property type="match status" value="1"/>
</dbReference>
<feature type="modified residue" description="Phosphoserine" evidence="15">
    <location>
        <position position="166"/>
    </location>
</feature>
<feature type="binding site" evidence="15">
    <location>
        <begin position="77"/>
        <end position="78"/>
    </location>
    <ligand>
        <name>NAD(+)</name>
        <dbReference type="ChEBI" id="CHEBI:57540"/>
    </ligand>
</feature>
<dbReference type="PROSITE" id="PS00840">
    <property type="entry name" value="SUMT_2"/>
    <property type="match status" value="1"/>
</dbReference>
<dbReference type="HAMAP" id="MF_01646">
    <property type="entry name" value="Siroheme_synth"/>
    <property type="match status" value="1"/>
</dbReference>
<feature type="binding site" evidence="15">
    <location>
        <position position="451"/>
    </location>
    <ligand>
        <name>S-adenosyl-L-methionine</name>
        <dbReference type="ChEBI" id="CHEBI:59789"/>
    </ligand>
</feature>
<dbReference type="NCBIfam" id="TIGR01470">
    <property type="entry name" value="cysG_Nterm"/>
    <property type="match status" value="1"/>
</dbReference>
<dbReference type="InterPro" id="IPR037115">
    <property type="entry name" value="Sirohaem_synt_dimer_dom_sf"/>
</dbReference>
<organism evidence="21 22">
    <name type="scientific">Nitrosospira multiformis</name>
    <dbReference type="NCBI Taxonomy" id="1231"/>
    <lineage>
        <taxon>Bacteria</taxon>
        <taxon>Pseudomonadati</taxon>
        <taxon>Pseudomonadota</taxon>
        <taxon>Betaproteobacteria</taxon>
        <taxon>Nitrosomonadales</taxon>
        <taxon>Nitrosomonadaceae</taxon>
        <taxon>Nitrosospira</taxon>
    </lineage>
</organism>
<keyword evidence="6 15" id="KW-0949">S-adenosyl-L-methionine</keyword>
<evidence type="ECO:0000256" key="2">
    <source>
        <dbReference type="ARBA" id="ARBA00005879"/>
    </source>
</evidence>
<keyword evidence="10 15" id="KW-0627">Porphyrin biosynthesis</keyword>
<dbReference type="AlphaFoldDB" id="A0A1H9Y3A1"/>
<dbReference type="PANTHER" id="PTHR45790">
    <property type="entry name" value="SIROHEME SYNTHASE-RELATED"/>
    <property type="match status" value="1"/>
</dbReference>
<dbReference type="PANTHER" id="PTHR45790:SF1">
    <property type="entry name" value="SIROHEME SYNTHASE"/>
    <property type="match status" value="1"/>
</dbReference>
<dbReference type="Gene3D" id="3.40.50.720">
    <property type="entry name" value="NAD(P)-binding Rossmann-like Domain"/>
    <property type="match status" value="1"/>
</dbReference>
<accession>A0A1H9Y3A1</accession>
<comment type="pathway">
    <text evidence="1 15">Porphyrin-containing compound metabolism; siroheme biosynthesis; sirohydrochlorin from precorrin-2: step 1/1.</text>
</comment>
<dbReference type="GO" id="GO:0032259">
    <property type="term" value="P:methylation"/>
    <property type="evidence" value="ECO:0007669"/>
    <property type="project" value="UniProtKB-KW"/>
</dbReference>
<dbReference type="FunFam" id="3.30.950.10:FF:000001">
    <property type="entry name" value="Siroheme synthase"/>
    <property type="match status" value="1"/>
</dbReference>
<comment type="catalytic activity">
    <reaction evidence="15">
        <text>siroheme + 2 H(+) = sirohydrochlorin + Fe(2+)</text>
        <dbReference type="Rhea" id="RHEA:24360"/>
        <dbReference type="ChEBI" id="CHEBI:15378"/>
        <dbReference type="ChEBI" id="CHEBI:29033"/>
        <dbReference type="ChEBI" id="CHEBI:58351"/>
        <dbReference type="ChEBI" id="CHEBI:60052"/>
        <dbReference type="EC" id="4.99.1.4"/>
    </reaction>
</comment>
<feature type="binding site" evidence="15">
    <location>
        <position position="345"/>
    </location>
    <ligand>
        <name>S-adenosyl-L-methionine</name>
        <dbReference type="ChEBI" id="CHEBI:59789"/>
    </ligand>
</feature>
<dbReference type="GO" id="GO:0019354">
    <property type="term" value="P:siroheme biosynthetic process"/>
    <property type="evidence" value="ECO:0007669"/>
    <property type="project" value="UniProtKB-UniRule"/>
</dbReference>
<dbReference type="FunFam" id="3.40.1010.10:FF:000001">
    <property type="entry name" value="Siroheme synthase"/>
    <property type="match status" value="1"/>
</dbReference>
<dbReference type="Gene3D" id="3.30.950.10">
    <property type="entry name" value="Methyltransferase, Cobalt-precorrin-4 Transmethylase, Domain 2"/>
    <property type="match status" value="1"/>
</dbReference>
<dbReference type="InterPro" id="IPR050161">
    <property type="entry name" value="Siro_Cobalamin_biosynth"/>
</dbReference>
<dbReference type="EC" id="1.3.1.76" evidence="15"/>
<evidence type="ECO:0000259" key="18">
    <source>
        <dbReference type="Pfam" id="PF00590"/>
    </source>
</evidence>
<dbReference type="NCBIfam" id="NF007922">
    <property type="entry name" value="PRK10637.1"/>
    <property type="match status" value="1"/>
</dbReference>
<protein>
    <recommendedName>
        <fullName evidence="15">Siroheme synthase</fullName>
    </recommendedName>
    <domain>
        <recommendedName>
            <fullName evidence="15">Uroporphyrinogen-III C-methyltransferase</fullName>
            <shortName evidence="15">Urogen III methylase</shortName>
            <ecNumber evidence="15">2.1.1.107</ecNumber>
        </recommendedName>
        <alternativeName>
            <fullName evidence="15">SUMT</fullName>
        </alternativeName>
        <alternativeName>
            <fullName evidence="15">Uroporphyrinogen III methylase</fullName>
            <shortName evidence="15">UROM</shortName>
        </alternativeName>
    </domain>
    <domain>
        <recommendedName>
            <fullName evidence="15">Precorrin-2 dehydrogenase</fullName>
            <ecNumber evidence="15">1.3.1.76</ecNumber>
        </recommendedName>
    </domain>
    <domain>
        <recommendedName>
            <fullName evidence="15">Sirohydrochlorin ferrochelatase</fullName>
            <ecNumber evidence="15">4.99.1.4</ecNumber>
        </recommendedName>
    </domain>
</protein>
<keyword evidence="9 15" id="KW-0456">Lyase</keyword>
<keyword evidence="7 15" id="KW-0560">Oxidoreductase</keyword>
<feature type="binding site" evidence="15">
    <location>
        <begin position="56"/>
        <end position="57"/>
    </location>
    <ligand>
        <name>NAD(+)</name>
        <dbReference type="ChEBI" id="CHEBI:57540"/>
    </ligand>
</feature>
<comment type="similarity">
    <text evidence="2 17">Belongs to the precorrin methyltransferase family.</text>
</comment>
<gene>
    <name evidence="15" type="primary">cysG</name>
    <name evidence="21" type="ORF">SAMN05216412_10114</name>
</gene>
<feature type="region of interest" description="Uroporphyrinogen-III C-methyltransferase" evidence="15">
    <location>
        <begin position="255"/>
        <end position="507"/>
    </location>
</feature>
<keyword evidence="15" id="KW-0597">Phosphoprotein</keyword>
<feature type="domain" description="Sirohaem synthase dimerisation" evidence="19">
    <location>
        <begin position="188"/>
        <end position="245"/>
    </location>
</feature>
<sequence>MQAPMLQPCSRRSKPEEYFRVKYGKDSFLIQAKKVNFLPIFLDIHDRNCVVAGGGEVAARKVAMLLRAGARVTVVAPRLCSELLEQLNEQSREGKLVYRAETFHGDHLADAVLVIAATDDFAVNQRISEAANRLRIPVNVVDNPALCSFIMPSIVDRTPVVVAVSSGGTSPVLTRLLRARLETMIPTAYGRLAAYAGEFRDRVKHRFSQPAKRRRFWERVLQGPFAEMVFAGKDQAAKAWLEHELENETEEPVKGEVYLVGAGPGDPELLTFRAMRLMQQADVVVYDRLVSPEILDMLRRDTPRIYAGKERNRHTMPQESINDLLVRLAREGKRVLRLKGGDPFIFGRGGEEIETLSGNGIPFEVVPGITAANGAASYAGIPLTHRDYAQSCIFVTGHLKDGSVDLDWPMLARPKQTIVVYMGLLGLTVLCKQLIAHGLPNTTPAAIVQQGTTRKQRVLAATLETLPDLTAAAHLVPPTLVIVGEVVKLHRKLAWFQPEGNLPGDAE</sequence>
<evidence type="ECO:0000259" key="20">
    <source>
        <dbReference type="Pfam" id="PF14824"/>
    </source>
</evidence>
<comment type="pathway">
    <text evidence="14 15">Cofactor biosynthesis; adenosylcobalamin biosynthesis; precorrin-2 from uroporphyrinogen III: step 1/1.</text>
</comment>
<feature type="binding site" evidence="15">
    <location>
        <begin position="340"/>
        <end position="342"/>
    </location>
    <ligand>
        <name>S-adenosyl-L-methionine</name>
        <dbReference type="ChEBI" id="CHEBI:59789"/>
    </ligand>
</feature>
<dbReference type="InterPro" id="IPR035996">
    <property type="entry name" value="4pyrrol_Methylase_sf"/>
</dbReference>
<dbReference type="SUPFAM" id="SSF51735">
    <property type="entry name" value="NAD(P)-binding Rossmann-fold domains"/>
    <property type="match status" value="1"/>
</dbReference>
<comment type="pathway">
    <text evidence="15">Cofactor biosynthesis; adenosylcobalamin biosynthesis; sirohydrochlorin from precorrin-2: step 1/1.</text>
</comment>
<name>A0A1H9Y3A1_9PROT</name>
<comment type="similarity">
    <text evidence="15">In the C-terminal section; belongs to the precorrin methyltransferase family.</text>
</comment>
<dbReference type="EC" id="4.99.1.4" evidence="15"/>
<feature type="domain" description="Siroheme synthase central" evidence="20">
    <location>
        <begin position="162"/>
        <end position="183"/>
    </location>
</feature>
<dbReference type="InterPro" id="IPR014776">
    <property type="entry name" value="4pyrrole_Mease_sub2"/>
</dbReference>
<dbReference type="Gene3D" id="3.40.1010.10">
    <property type="entry name" value="Cobalt-precorrin-4 Transmethylase, Domain 1"/>
    <property type="match status" value="1"/>
</dbReference>
<dbReference type="InterPro" id="IPR000878">
    <property type="entry name" value="4pyrrol_Mease"/>
</dbReference>
<feature type="active site" description="Proton donor" evidence="15 16">
    <location>
        <position position="309"/>
    </location>
</feature>
<keyword evidence="3 15" id="KW-0169">Cobalamin biosynthesis</keyword>
<keyword evidence="4 15" id="KW-0489">Methyltransferase</keyword>
<keyword evidence="11 15" id="KW-0511">Multifunctional enzyme</keyword>
<dbReference type="UniPathway" id="UPA00262">
    <property type="reaction ID" value="UER00211"/>
</dbReference>
<dbReference type="EC" id="2.1.1.107" evidence="15"/>
<dbReference type="InterPro" id="IPR012409">
    <property type="entry name" value="Sirohaem_synth"/>
</dbReference>
<feature type="domain" description="Tetrapyrrole methylase" evidence="18">
    <location>
        <begin position="257"/>
        <end position="466"/>
    </location>
</feature>
<feature type="active site" description="Proton acceptor" evidence="15 16">
    <location>
        <position position="287"/>
    </location>
</feature>
<dbReference type="GO" id="GO:0051287">
    <property type="term" value="F:NAD binding"/>
    <property type="evidence" value="ECO:0007669"/>
    <property type="project" value="InterPro"/>
</dbReference>
<dbReference type="GO" id="GO:0051266">
    <property type="term" value="F:sirohydrochlorin ferrochelatase activity"/>
    <property type="evidence" value="ECO:0007669"/>
    <property type="project" value="UniProtKB-EC"/>
</dbReference>
<comment type="catalytic activity">
    <reaction evidence="15">
        <text>uroporphyrinogen III + 2 S-adenosyl-L-methionine = precorrin-2 + 2 S-adenosyl-L-homocysteine + H(+)</text>
        <dbReference type="Rhea" id="RHEA:32459"/>
        <dbReference type="ChEBI" id="CHEBI:15378"/>
        <dbReference type="ChEBI" id="CHEBI:57308"/>
        <dbReference type="ChEBI" id="CHEBI:57856"/>
        <dbReference type="ChEBI" id="CHEBI:58827"/>
        <dbReference type="ChEBI" id="CHEBI:59789"/>
        <dbReference type="EC" id="2.1.1.107"/>
    </reaction>
</comment>
<dbReference type="GO" id="GO:0009236">
    <property type="term" value="P:cobalamin biosynthetic process"/>
    <property type="evidence" value="ECO:0007669"/>
    <property type="project" value="UniProtKB-UniRule"/>
</dbReference>
<dbReference type="GO" id="GO:0004851">
    <property type="term" value="F:uroporphyrin-III C-methyltransferase activity"/>
    <property type="evidence" value="ECO:0007669"/>
    <property type="project" value="UniProtKB-UniRule"/>
</dbReference>
<comment type="function">
    <text evidence="15">Multifunctional enzyme that catalyzes the SAM-dependent methylations of uroporphyrinogen III at position C-2 and C-7 to form precorrin-2 via precorrin-1. Then it catalyzes the NAD-dependent ring dehydrogenation of precorrin-2 to yield sirohydrochlorin. Finally, it catalyzes the ferrochelation of sirohydrochlorin to yield siroheme.</text>
</comment>
<dbReference type="GO" id="GO:0043115">
    <property type="term" value="F:precorrin-2 dehydrogenase activity"/>
    <property type="evidence" value="ECO:0007669"/>
    <property type="project" value="UniProtKB-UniRule"/>
</dbReference>
<dbReference type="InterPro" id="IPR014777">
    <property type="entry name" value="4pyrrole_Mease_sub1"/>
</dbReference>
<dbReference type="InterPro" id="IPR003043">
    <property type="entry name" value="Uropor_MeTrfase_CS"/>
</dbReference>
<evidence type="ECO:0000256" key="10">
    <source>
        <dbReference type="ARBA" id="ARBA00023244"/>
    </source>
</evidence>
<feature type="region of interest" description="Precorrin-2 dehydrogenase / sirohydrochlorin ferrochelatase" evidence="15">
    <location>
        <begin position="1"/>
        <end position="241"/>
    </location>
</feature>
<evidence type="ECO:0000256" key="7">
    <source>
        <dbReference type="ARBA" id="ARBA00023002"/>
    </source>
</evidence>
<evidence type="ECO:0000256" key="6">
    <source>
        <dbReference type="ARBA" id="ARBA00022691"/>
    </source>
</evidence>
<dbReference type="PIRSF" id="PIRSF036426">
    <property type="entry name" value="Sirohaem_synth"/>
    <property type="match status" value="1"/>
</dbReference>
<evidence type="ECO:0000313" key="21">
    <source>
        <dbReference type="EMBL" id="SES63282.1"/>
    </source>
</evidence>
<dbReference type="NCBIfam" id="TIGR01469">
    <property type="entry name" value="cobA_cysG_Cterm"/>
    <property type="match status" value="1"/>
</dbReference>
<keyword evidence="5 15" id="KW-0808">Transferase</keyword>
<evidence type="ECO:0000256" key="5">
    <source>
        <dbReference type="ARBA" id="ARBA00022679"/>
    </source>
</evidence>
<dbReference type="Pfam" id="PF00590">
    <property type="entry name" value="TP_methylase"/>
    <property type="match status" value="1"/>
</dbReference>
<evidence type="ECO:0000313" key="22">
    <source>
        <dbReference type="Proteomes" id="UP000183339"/>
    </source>
</evidence>
<dbReference type="InterPro" id="IPR028281">
    <property type="entry name" value="Sirohaem_synthase_central"/>
</dbReference>
<feature type="binding site" evidence="15">
    <location>
        <position position="422"/>
    </location>
    <ligand>
        <name>S-adenosyl-L-methionine</name>
        <dbReference type="ChEBI" id="CHEBI:59789"/>
    </ligand>
</feature>
<evidence type="ECO:0000256" key="1">
    <source>
        <dbReference type="ARBA" id="ARBA00005010"/>
    </source>
</evidence>
<evidence type="ECO:0000256" key="11">
    <source>
        <dbReference type="ARBA" id="ARBA00023268"/>
    </source>
</evidence>
<evidence type="ECO:0000256" key="9">
    <source>
        <dbReference type="ARBA" id="ARBA00023239"/>
    </source>
</evidence>
<dbReference type="Gene3D" id="1.10.8.210">
    <property type="entry name" value="Sirohaem synthase, dimerisation domain"/>
    <property type="match status" value="1"/>
</dbReference>
<dbReference type="InterPro" id="IPR006367">
    <property type="entry name" value="Sirohaem_synthase_N"/>
</dbReference>
<dbReference type="EMBL" id="FOHI01000001">
    <property type="protein sequence ID" value="SES63282.1"/>
    <property type="molecule type" value="Genomic_DNA"/>
</dbReference>
<dbReference type="Pfam" id="PF10414">
    <property type="entry name" value="CysG_dimeriser"/>
    <property type="match status" value="1"/>
</dbReference>
<evidence type="ECO:0000256" key="14">
    <source>
        <dbReference type="ARBA" id="ARBA00060548"/>
    </source>
</evidence>